<dbReference type="PATRIC" id="fig|1618354.3.peg.847"/>
<accession>A0A0G1SBA3</accession>
<dbReference type="InterPro" id="IPR052729">
    <property type="entry name" value="Acyl/Acetyltrans_Enzymes"/>
</dbReference>
<evidence type="ECO:0000313" key="2">
    <source>
        <dbReference type="EMBL" id="KKU66716.1"/>
    </source>
</evidence>
<dbReference type="Pfam" id="PF18014">
    <property type="entry name" value="Acetyltransf_18"/>
    <property type="match status" value="1"/>
</dbReference>
<dbReference type="Pfam" id="PF00583">
    <property type="entry name" value="Acetyltransf_1"/>
    <property type="match status" value="1"/>
</dbReference>
<dbReference type="PANTHER" id="PTHR47237">
    <property type="entry name" value="SLL0310 PROTEIN"/>
    <property type="match status" value="1"/>
</dbReference>
<dbReference type="PANTHER" id="PTHR47237:SF1">
    <property type="entry name" value="SLL0310 PROTEIN"/>
    <property type="match status" value="1"/>
</dbReference>
<name>A0A0G1SBA3_9BACT</name>
<gene>
    <name evidence="2" type="ORF">UX92_C0035G0002</name>
</gene>
<proteinExistence type="predicted"/>
<dbReference type="PROSITE" id="PS51186">
    <property type="entry name" value="GNAT"/>
    <property type="match status" value="1"/>
</dbReference>
<keyword evidence="2" id="KW-0808">Transferase</keyword>
<reference evidence="2 3" key="1">
    <citation type="journal article" date="2015" name="Nature">
        <title>rRNA introns, odd ribosomes, and small enigmatic genomes across a large radiation of phyla.</title>
        <authorList>
            <person name="Brown C.T."/>
            <person name="Hug L.A."/>
            <person name="Thomas B.C."/>
            <person name="Sharon I."/>
            <person name="Castelle C.J."/>
            <person name="Singh A."/>
            <person name="Wilkins M.J."/>
            <person name="Williams K.H."/>
            <person name="Banfield J.F."/>
        </authorList>
    </citation>
    <scope>NUCLEOTIDE SEQUENCE [LARGE SCALE GENOMIC DNA]</scope>
</reference>
<protein>
    <submittedName>
        <fullName evidence="2">GCN5-related N-acetyltransferase</fullName>
    </submittedName>
</protein>
<evidence type="ECO:0000313" key="3">
    <source>
        <dbReference type="Proteomes" id="UP000034565"/>
    </source>
</evidence>
<feature type="domain" description="N-acetyltransferase" evidence="1">
    <location>
        <begin position="6"/>
        <end position="148"/>
    </location>
</feature>
<dbReference type="AlphaFoldDB" id="A0A0G1SBA3"/>
<dbReference type="Gene3D" id="3.40.630.30">
    <property type="match status" value="1"/>
</dbReference>
<dbReference type="InterPro" id="IPR041496">
    <property type="entry name" value="YitH/HolE_GNAT"/>
</dbReference>
<dbReference type="SUPFAM" id="SSF55729">
    <property type="entry name" value="Acyl-CoA N-acyltransferases (Nat)"/>
    <property type="match status" value="1"/>
</dbReference>
<sequence>MAKVDYKIRQATRKELDLAVKWATKEGWNPGLHDADVFWQTDPKGFMVLEKDGKMIGSVSGISYNGKFGFGGFFIIKPEYRNQKLGTKLAKYFLKTLMSRLDKGAAIGIDGVFNMQPTYSKWGFKFSHRNLRMESVAKKAKYDPKPIQKIAPQDLKLLNQLDKKFFGFDREKFLKGWLFMKDSHALKYVTGSRIKGYGVIRKCHKGFKIGPLFAPNYHVAHELFKALSSFAIGKKIYLDVPEINKEALKLARAYKMKECFGCARMYLGPAPKLPYNQIFGVTTFELG</sequence>
<dbReference type="InterPro" id="IPR016181">
    <property type="entry name" value="Acyl_CoA_acyltransferase"/>
</dbReference>
<comment type="caution">
    <text evidence="2">The sequence shown here is derived from an EMBL/GenBank/DDBJ whole genome shotgun (WGS) entry which is preliminary data.</text>
</comment>
<organism evidence="2 3">
    <name type="scientific">Candidatus Amesbacteria bacterium GW2011_GWA1_47_20</name>
    <dbReference type="NCBI Taxonomy" id="1618354"/>
    <lineage>
        <taxon>Bacteria</taxon>
        <taxon>Candidatus Amesiibacteriota</taxon>
    </lineage>
</organism>
<dbReference type="Gene3D" id="3.40.630.90">
    <property type="match status" value="1"/>
</dbReference>
<dbReference type="GO" id="GO:0016747">
    <property type="term" value="F:acyltransferase activity, transferring groups other than amino-acyl groups"/>
    <property type="evidence" value="ECO:0007669"/>
    <property type="project" value="InterPro"/>
</dbReference>
<dbReference type="EMBL" id="LCOA01000035">
    <property type="protein sequence ID" value="KKU66716.1"/>
    <property type="molecule type" value="Genomic_DNA"/>
</dbReference>
<evidence type="ECO:0000259" key="1">
    <source>
        <dbReference type="PROSITE" id="PS51186"/>
    </source>
</evidence>
<dbReference type="Proteomes" id="UP000034565">
    <property type="component" value="Unassembled WGS sequence"/>
</dbReference>
<dbReference type="InterPro" id="IPR000182">
    <property type="entry name" value="GNAT_dom"/>
</dbReference>